<keyword evidence="2" id="KW-0808">Transferase</keyword>
<keyword evidence="3" id="KW-1185">Reference proteome</keyword>
<reference evidence="2 3" key="1">
    <citation type="submission" date="2017-04" db="EMBL/GenBank/DDBJ databases">
        <authorList>
            <person name="Afonso C.L."/>
            <person name="Miller P.J."/>
            <person name="Scott M.A."/>
            <person name="Spackman E."/>
            <person name="Goraichik I."/>
            <person name="Dimitrov K.M."/>
            <person name="Suarez D.L."/>
            <person name="Swayne D.E."/>
        </authorList>
    </citation>
    <scope>NUCLEOTIDE SEQUENCE [LARGE SCALE GENOMIC DNA]</scope>
    <source>
        <strain evidence="2 3">N3/975</strain>
    </source>
</reference>
<proteinExistence type="predicted"/>
<dbReference type="InterPro" id="IPR016181">
    <property type="entry name" value="Acyl_CoA_acyltransferase"/>
</dbReference>
<evidence type="ECO:0000313" key="2">
    <source>
        <dbReference type="EMBL" id="SMF90807.1"/>
    </source>
</evidence>
<evidence type="ECO:0000259" key="1">
    <source>
        <dbReference type="PROSITE" id="PS51186"/>
    </source>
</evidence>
<dbReference type="Pfam" id="PF00583">
    <property type="entry name" value="Acetyltransf_1"/>
    <property type="match status" value="1"/>
</dbReference>
<dbReference type="SUPFAM" id="SSF55729">
    <property type="entry name" value="Acyl-CoA N-acyltransferases (Nat)"/>
    <property type="match status" value="1"/>
</dbReference>
<dbReference type="AlphaFoldDB" id="A0A1X7HR23"/>
<feature type="domain" description="N-acetyltransferase" evidence="1">
    <location>
        <begin position="1"/>
        <end position="145"/>
    </location>
</feature>
<protein>
    <submittedName>
        <fullName evidence="2">Acetyltransferases</fullName>
    </submittedName>
</protein>
<dbReference type="PANTHER" id="PTHR43617:SF34">
    <property type="entry name" value="PUTATIVE-RELATED"/>
    <property type="match status" value="1"/>
</dbReference>
<name>A0A1X7HR23_9BACL</name>
<evidence type="ECO:0000313" key="3">
    <source>
        <dbReference type="Proteomes" id="UP000192940"/>
    </source>
</evidence>
<gene>
    <name evidence="2" type="ORF">SAMN05661091_5246</name>
</gene>
<dbReference type="RefSeq" id="WP_208915886.1">
    <property type="nucleotide sequence ID" value="NZ_LT840184.1"/>
</dbReference>
<dbReference type="GO" id="GO:0016747">
    <property type="term" value="F:acyltransferase activity, transferring groups other than amino-acyl groups"/>
    <property type="evidence" value="ECO:0007669"/>
    <property type="project" value="InterPro"/>
</dbReference>
<accession>A0A1X7HR23</accession>
<organism evidence="2 3">
    <name type="scientific">Paenibacillus uliginis N3/975</name>
    <dbReference type="NCBI Taxonomy" id="1313296"/>
    <lineage>
        <taxon>Bacteria</taxon>
        <taxon>Bacillati</taxon>
        <taxon>Bacillota</taxon>
        <taxon>Bacilli</taxon>
        <taxon>Bacillales</taxon>
        <taxon>Paenibacillaceae</taxon>
        <taxon>Paenibacillus</taxon>
    </lineage>
</organism>
<dbReference type="InterPro" id="IPR000182">
    <property type="entry name" value="GNAT_dom"/>
</dbReference>
<dbReference type="STRING" id="1313296.SAMN05661091_5246"/>
<dbReference type="Proteomes" id="UP000192940">
    <property type="component" value="Chromosome I"/>
</dbReference>
<dbReference type="Gene3D" id="3.40.630.30">
    <property type="match status" value="1"/>
</dbReference>
<dbReference type="PANTHER" id="PTHR43617">
    <property type="entry name" value="L-AMINO ACID N-ACETYLTRANSFERASE"/>
    <property type="match status" value="1"/>
</dbReference>
<dbReference type="InterPro" id="IPR050276">
    <property type="entry name" value="MshD_Acetyltransferase"/>
</dbReference>
<sequence>MEIRTPTSAELELILTLSPQALFEGTLGGVMPTSEKIKGLIEPLLAKGCRYFIAVEGGDLAGWILFGKSKDQFTDTPIGFIYELFVLEQFRGKGYSKQLLSKALDHLKSENLLEVRLSAFSGNHAIKLYEKAGFHVRTVNMSLNL</sequence>
<dbReference type="EMBL" id="LT840184">
    <property type="protein sequence ID" value="SMF90807.1"/>
    <property type="molecule type" value="Genomic_DNA"/>
</dbReference>
<dbReference type="PROSITE" id="PS51186">
    <property type="entry name" value="GNAT"/>
    <property type="match status" value="1"/>
</dbReference>
<dbReference type="CDD" id="cd04301">
    <property type="entry name" value="NAT_SF"/>
    <property type="match status" value="1"/>
</dbReference>